<dbReference type="Proteomes" id="UP000676079">
    <property type="component" value="Chromosome"/>
</dbReference>
<accession>A0ABX8BMG4</accession>
<evidence type="ECO:0000313" key="2">
    <source>
        <dbReference type="Proteomes" id="UP000676079"/>
    </source>
</evidence>
<protein>
    <recommendedName>
        <fullName evidence="3">Nuclear transport factor 2 family protein</fullName>
    </recommendedName>
</protein>
<proteinExistence type="predicted"/>
<dbReference type="EMBL" id="CP074133">
    <property type="protein sequence ID" value="QUX22499.1"/>
    <property type="molecule type" value="Genomic_DNA"/>
</dbReference>
<gene>
    <name evidence="1" type="ORF">KGD84_30015</name>
</gene>
<reference evidence="1 2" key="1">
    <citation type="submission" date="2021-05" db="EMBL/GenBank/DDBJ databases">
        <title>Direct Submission.</title>
        <authorList>
            <person name="Li K."/>
            <person name="Gao J."/>
        </authorList>
    </citation>
    <scope>NUCLEOTIDE SEQUENCE [LARGE SCALE GENOMIC DNA]</scope>
    <source>
        <strain evidence="1 2">Mg02</strain>
    </source>
</reference>
<organism evidence="1 2">
    <name type="scientific">Nocardiopsis changdeensis</name>
    <dbReference type="NCBI Taxonomy" id="2831969"/>
    <lineage>
        <taxon>Bacteria</taxon>
        <taxon>Bacillati</taxon>
        <taxon>Actinomycetota</taxon>
        <taxon>Actinomycetes</taxon>
        <taxon>Streptosporangiales</taxon>
        <taxon>Nocardiopsidaceae</taxon>
        <taxon>Nocardiopsis</taxon>
    </lineage>
</organism>
<dbReference type="RefSeq" id="WP_220563715.1">
    <property type="nucleotide sequence ID" value="NZ_CP074133.1"/>
</dbReference>
<evidence type="ECO:0008006" key="3">
    <source>
        <dbReference type="Google" id="ProtNLM"/>
    </source>
</evidence>
<keyword evidence="2" id="KW-1185">Reference proteome</keyword>
<evidence type="ECO:0000313" key="1">
    <source>
        <dbReference type="EMBL" id="QUX22499.1"/>
    </source>
</evidence>
<name>A0ABX8BMG4_9ACTN</name>
<sequence>MDAYLGMMRALVDASLEGADDHPDLERFADGQALQLTRDMLAGHDSVATGEPVLTPQAAEVDLRQDPPRVVVEDCVDETDWVMEGYESTSAGERSTRLFVATVTEQEGEWKVGELWLGEIDGC</sequence>